<dbReference type="PANTHER" id="PTHR30055">
    <property type="entry name" value="HTH-TYPE TRANSCRIPTIONAL REGULATOR RUTR"/>
    <property type="match status" value="1"/>
</dbReference>
<evidence type="ECO:0000313" key="9">
    <source>
        <dbReference type="EMBL" id="MCE8003811.1"/>
    </source>
</evidence>
<feature type="DNA-binding region" description="H-T-H motif" evidence="7">
    <location>
        <begin position="31"/>
        <end position="50"/>
    </location>
</feature>
<comment type="subunit">
    <text evidence="6">Homodimer. Interacts with FtsZ.</text>
</comment>
<dbReference type="InterPro" id="IPR050109">
    <property type="entry name" value="HTH-type_TetR-like_transc_reg"/>
</dbReference>
<keyword evidence="10" id="KW-1185">Reference proteome</keyword>
<evidence type="ECO:0000256" key="2">
    <source>
        <dbReference type="ARBA" id="ARBA00022618"/>
    </source>
</evidence>
<dbReference type="EMBL" id="JABFTX010000003">
    <property type="protein sequence ID" value="MCE8003811.1"/>
    <property type="molecule type" value="Genomic_DNA"/>
</dbReference>
<evidence type="ECO:0000256" key="7">
    <source>
        <dbReference type="PROSITE-ProRule" id="PRU00335"/>
    </source>
</evidence>
<keyword evidence="4 6" id="KW-0238">DNA-binding</keyword>
<comment type="similarity">
    <text evidence="6">Belongs to the nucleoid occlusion factor SlmA family.</text>
</comment>
<protein>
    <recommendedName>
        <fullName evidence="6">Nucleoid occlusion factor SlmA</fullName>
    </recommendedName>
</protein>
<evidence type="ECO:0000256" key="1">
    <source>
        <dbReference type="ARBA" id="ARBA00022490"/>
    </source>
</evidence>
<feature type="domain" description="HTH tetR-type" evidence="8">
    <location>
        <begin position="8"/>
        <end position="68"/>
    </location>
</feature>
<evidence type="ECO:0000256" key="6">
    <source>
        <dbReference type="HAMAP-Rule" id="MF_01839"/>
    </source>
</evidence>
<sequence>MTQATQITSRREQILQALALMLEEDSGKRITIAALARQVGVSEAALYRHFPSKARMFEGLISFIEETLFERISRILEEVHEAVPRCGQILVLLLAFAEKNPGLSRLLEGDVLTGETARLRLRIHQLFERVETQLKQVLREAELRERRRTVLPVSATANLLIAVAEGRISQYVRSDFQRRPTEHWDDQWALLSAQLMREPLTQSA</sequence>
<evidence type="ECO:0000256" key="3">
    <source>
        <dbReference type="ARBA" id="ARBA00023054"/>
    </source>
</evidence>
<name>A0ABS9A4U3_9GAMM</name>
<proteinExistence type="inferred from homology"/>
<dbReference type="InterPro" id="IPR054580">
    <property type="entry name" value="SlmA-like_C"/>
</dbReference>
<keyword evidence="1 6" id="KW-0963">Cytoplasm</keyword>
<comment type="subcellular location">
    <subcellularLocation>
        <location evidence="6">Cytoplasm</location>
        <location evidence="6">Nucleoid</location>
    </subcellularLocation>
</comment>
<evidence type="ECO:0000259" key="8">
    <source>
        <dbReference type="PROSITE" id="PS50977"/>
    </source>
</evidence>
<reference evidence="9 10" key="1">
    <citation type="journal article" date="2021" name="Front. Microbiol.">
        <title>Aerobic Denitrification and Heterotrophic Sulfur Oxidation in the Genus Halomonas Revealed by Six Novel Species Characterizations and Genome-Based Analysis.</title>
        <authorList>
            <person name="Wang L."/>
            <person name="Shao Z."/>
        </authorList>
    </citation>
    <scope>NUCLEOTIDE SEQUENCE [LARGE SCALE GENOMIC DNA]</scope>
    <source>
        <strain evidence="9 10">MCCC 1A11081</strain>
    </source>
</reference>
<dbReference type="PROSITE" id="PS50977">
    <property type="entry name" value="HTH_TETR_2"/>
    <property type="match status" value="1"/>
</dbReference>
<evidence type="ECO:0000256" key="5">
    <source>
        <dbReference type="ARBA" id="ARBA00023306"/>
    </source>
</evidence>
<dbReference type="InterPro" id="IPR023769">
    <property type="entry name" value="NO_SlmA"/>
</dbReference>
<dbReference type="RefSeq" id="WP_234270487.1">
    <property type="nucleotide sequence ID" value="NZ_JABFTX010000003.1"/>
</dbReference>
<dbReference type="SUPFAM" id="SSF46689">
    <property type="entry name" value="Homeodomain-like"/>
    <property type="match status" value="1"/>
</dbReference>
<keyword evidence="5 6" id="KW-0131">Cell cycle</keyword>
<organism evidence="9 10">
    <name type="scientific">Billgrantia ethanolica</name>
    <dbReference type="NCBI Taxonomy" id="2733486"/>
    <lineage>
        <taxon>Bacteria</taxon>
        <taxon>Pseudomonadati</taxon>
        <taxon>Pseudomonadota</taxon>
        <taxon>Gammaproteobacteria</taxon>
        <taxon>Oceanospirillales</taxon>
        <taxon>Halomonadaceae</taxon>
        <taxon>Billgrantia</taxon>
    </lineage>
</organism>
<dbReference type="NCBIfam" id="NF007015">
    <property type="entry name" value="PRK09480.1"/>
    <property type="match status" value="1"/>
</dbReference>
<comment type="function">
    <text evidence="6">Required for nucleoid occlusion (NO) phenomenon, which prevents Z-ring formation and cell division over the nucleoid. Acts as a DNA-associated cell division inhibitor that binds simultaneously chromosomal DNA and FtsZ, and disrupts the assembly of FtsZ polymers. SlmA-DNA-binding sequences (SBS) are dispersed on non-Ter regions of the chromosome, preventing FtsZ polymerization at these regions.</text>
</comment>
<dbReference type="PANTHER" id="PTHR30055:SF183">
    <property type="entry name" value="NUCLEOID OCCLUSION FACTOR SLMA"/>
    <property type="match status" value="1"/>
</dbReference>
<dbReference type="Gene3D" id="1.10.357.10">
    <property type="entry name" value="Tetracycline Repressor, domain 2"/>
    <property type="match status" value="1"/>
</dbReference>
<keyword evidence="2 6" id="KW-0132">Cell division</keyword>
<dbReference type="Proteomes" id="UP001320168">
    <property type="component" value="Unassembled WGS sequence"/>
</dbReference>
<dbReference type="InterPro" id="IPR001647">
    <property type="entry name" value="HTH_TetR"/>
</dbReference>
<keyword evidence="3" id="KW-0175">Coiled coil</keyword>
<dbReference type="InterPro" id="IPR009057">
    <property type="entry name" value="Homeodomain-like_sf"/>
</dbReference>
<gene>
    <name evidence="6 9" type="primary">slmA</name>
    <name evidence="9" type="ORF">HOP53_13260</name>
</gene>
<evidence type="ECO:0000256" key="4">
    <source>
        <dbReference type="ARBA" id="ARBA00023125"/>
    </source>
</evidence>
<comment type="caution">
    <text evidence="9">The sequence shown here is derived from an EMBL/GenBank/DDBJ whole genome shotgun (WGS) entry which is preliminary data.</text>
</comment>
<dbReference type="Pfam" id="PF22276">
    <property type="entry name" value="SlmA-like_C"/>
    <property type="match status" value="1"/>
</dbReference>
<dbReference type="Pfam" id="PF00440">
    <property type="entry name" value="TetR_N"/>
    <property type="match status" value="1"/>
</dbReference>
<dbReference type="HAMAP" id="MF_01839">
    <property type="entry name" value="NO_factor_SlmA"/>
    <property type="match status" value="1"/>
</dbReference>
<evidence type="ECO:0000313" key="10">
    <source>
        <dbReference type="Proteomes" id="UP001320168"/>
    </source>
</evidence>
<accession>A0ABS9A4U3</accession>